<comment type="caution">
    <text evidence="1">The sequence shown here is derived from an EMBL/GenBank/DDBJ whole genome shotgun (WGS) entry which is preliminary data.</text>
</comment>
<keyword evidence="2" id="KW-1185">Reference proteome</keyword>
<name>A0A4Y2GS48_ARAVE</name>
<organism evidence="1 2">
    <name type="scientific">Araneus ventricosus</name>
    <name type="common">Orbweaver spider</name>
    <name type="synonym">Epeira ventricosa</name>
    <dbReference type="NCBI Taxonomy" id="182803"/>
    <lineage>
        <taxon>Eukaryota</taxon>
        <taxon>Metazoa</taxon>
        <taxon>Ecdysozoa</taxon>
        <taxon>Arthropoda</taxon>
        <taxon>Chelicerata</taxon>
        <taxon>Arachnida</taxon>
        <taxon>Araneae</taxon>
        <taxon>Araneomorphae</taxon>
        <taxon>Entelegynae</taxon>
        <taxon>Araneoidea</taxon>
        <taxon>Araneidae</taxon>
        <taxon>Araneus</taxon>
    </lineage>
</organism>
<dbReference type="Proteomes" id="UP000499080">
    <property type="component" value="Unassembled WGS sequence"/>
</dbReference>
<sequence length="135" mass="15751">MQMLIGKLEQDAAMPDPILSSRYPIVKKSDFPIPGNNEQLGYTYKKHSGKSTTIHHILSRFAWSTRASNRSLEELFTVWWLSGCFSIVRLSGQQQLQKYKQDYSWQFRENSYYSSQLLTVLPANNFKNNTSTYRD</sequence>
<proteinExistence type="predicted"/>
<dbReference type="AlphaFoldDB" id="A0A4Y2GS48"/>
<evidence type="ECO:0000313" key="2">
    <source>
        <dbReference type="Proteomes" id="UP000499080"/>
    </source>
</evidence>
<accession>A0A4Y2GS48</accession>
<gene>
    <name evidence="1" type="ORF">AVEN_19223_1</name>
</gene>
<evidence type="ECO:0000313" key="1">
    <source>
        <dbReference type="EMBL" id="GBM55655.1"/>
    </source>
</evidence>
<reference evidence="1 2" key="1">
    <citation type="journal article" date="2019" name="Sci. Rep.">
        <title>Orb-weaving spider Araneus ventricosus genome elucidates the spidroin gene catalogue.</title>
        <authorList>
            <person name="Kono N."/>
            <person name="Nakamura H."/>
            <person name="Ohtoshi R."/>
            <person name="Moran D.A.P."/>
            <person name="Shinohara A."/>
            <person name="Yoshida Y."/>
            <person name="Fujiwara M."/>
            <person name="Mori M."/>
            <person name="Tomita M."/>
            <person name="Arakawa K."/>
        </authorList>
    </citation>
    <scope>NUCLEOTIDE SEQUENCE [LARGE SCALE GENOMIC DNA]</scope>
</reference>
<dbReference type="EMBL" id="BGPR01001511">
    <property type="protein sequence ID" value="GBM55655.1"/>
    <property type="molecule type" value="Genomic_DNA"/>
</dbReference>
<protein>
    <submittedName>
        <fullName evidence="1">Uncharacterized protein</fullName>
    </submittedName>
</protein>